<dbReference type="KEGG" id="stp:Strop_3283"/>
<comment type="cofactor">
    <cofactor evidence="7">
        <name>Zn(2+)</name>
        <dbReference type="ChEBI" id="CHEBI:29105"/>
    </cofactor>
    <text evidence="7">Binds 1 zinc ion per subunit.</text>
</comment>
<dbReference type="GO" id="GO:0071586">
    <property type="term" value="P:CAAX-box protein processing"/>
    <property type="evidence" value="ECO:0007669"/>
    <property type="project" value="InterPro"/>
</dbReference>
<dbReference type="eggNOG" id="COG0501">
    <property type="taxonomic scope" value="Bacteria"/>
</dbReference>
<protein>
    <submittedName>
        <fullName evidence="11">Ste24 endopeptidase</fullName>
        <ecNumber evidence="11">3.4.24.84</ecNumber>
    </submittedName>
</protein>
<proteinExistence type="predicted"/>
<dbReference type="PANTHER" id="PTHR10120">
    <property type="entry name" value="CAAX PRENYL PROTEASE 1"/>
    <property type="match status" value="1"/>
</dbReference>
<evidence type="ECO:0000256" key="3">
    <source>
        <dbReference type="ARBA" id="ARBA00022801"/>
    </source>
</evidence>
<feature type="binding site" evidence="7">
    <location>
        <position position="357"/>
    </location>
    <ligand>
        <name>Zn(2+)</name>
        <dbReference type="ChEBI" id="CHEBI:29105"/>
        <note>catalytic</note>
    </ligand>
</feature>
<keyword evidence="8" id="KW-0472">Membrane</keyword>
<feature type="transmembrane region" description="Helical" evidence="8">
    <location>
        <begin position="179"/>
        <end position="200"/>
    </location>
</feature>
<feature type="domain" description="Peptidase M48" evidence="9">
    <location>
        <begin position="289"/>
        <end position="489"/>
    </location>
</feature>
<dbReference type="GO" id="GO:0004222">
    <property type="term" value="F:metalloendopeptidase activity"/>
    <property type="evidence" value="ECO:0007669"/>
    <property type="project" value="InterPro"/>
</dbReference>
<organism evidence="11 12">
    <name type="scientific">Salinispora tropica (strain ATCC BAA-916 / DSM 44818 / JCM 13857 / NBRC 105044 / CNB-440)</name>
    <dbReference type="NCBI Taxonomy" id="369723"/>
    <lineage>
        <taxon>Bacteria</taxon>
        <taxon>Bacillati</taxon>
        <taxon>Actinomycetota</taxon>
        <taxon>Actinomycetes</taxon>
        <taxon>Micromonosporales</taxon>
        <taxon>Micromonosporaceae</taxon>
        <taxon>Salinispora</taxon>
    </lineage>
</organism>
<gene>
    <name evidence="11" type="ordered locus">Strop_3283</name>
</gene>
<keyword evidence="5" id="KW-0482">Metalloprotease</keyword>
<keyword evidence="12" id="KW-1185">Reference proteome</keyword>
<feature type="transmembrane region" description="Helical" evidence="8">
    <location>
        <begin position="221"/>
        <end position="244"/>
    </location>
</feature>
<sequence>MVPVGAAGLVLPTGLRVPPGLRPRSSGCRRWCALRPSGPGGHYDGRAQREEWHDAGMARCGRVRRDSRHRGPGGDPVSPRGWALLTLVGLVAALVVTVAVLIPWQRPPAPRADQLAALDELPRDQVSRGREFRAALRPGGWAALGIGLLVALALGLTPLGSRLVELVGRPFGGHWAAQAVLGGLTVVFVADLVTLPFAAWRHTVLTRYGLATNSWGGWTVDLLKSYVVSAVIGAVALGGFYTVIRLAPRWWWAFGAAGAAGLVMLLSFVFPVLVEPVFNRFTPMGPSPLRTELMELAARDGVPVRDVLVADASRRTRAVNAYVSGLGPTRRIVVYDTLLREATPEEVTAVVAHELGHAKDRDVVVGTLTGALGAAAAVVALYLLGFVAPLLRMAGVDSIDQPRAFPLLLALVTVAGLVSTPAQALISRRIEARADAHALALTRDPGAFVAMQRRLAGINLADPDPPRLEYLYSASHPSTVERIAAARAYARKTSR</sequence>
<accession>A4X9X7</accession>
<dbReference type="Proteomes" id="UP000000235">
    <property type="component" value="Chromosome"/>
</dbReference>
<dbReference type="InterPro" id="IPR001915">
    <property type="entry name" value="Peptidase_M48"/>
</dbReference>
<dbReference type="AlphaFoldDB" id="A4X9X7"/>
<evidence type="ECO:0000259" key="9">
    <source>
        <dbReference type="Pfam" id="PF01435"/>
    </source>
</evidence>
<dbReference type="GO" id="GO:0046872">
    <property type="term" value="F:metal ion binding"/>
    <property type="evidence" value="ECO:0007669"/>
    <property type="project" value="UniProtKB-KW"/>
</dbReference>
<feature type="active site" evidence="6">
    <location>
        <position position="354"/>
    </location>
</feature>
<dbReference type="STRING" id="369723.Strop_3283"/>
<evidence type="ECO:0000256" key="5">
    <source>
        <dbReference type="ARBA" id="ARBA00023049"/>
    </source>
</evidence>
<feature type="transmembrane region" description="Helical" evidence="8">
    <location>
        <begin position="363"/>
        <end position="384"/>
    </location>
</feature>
<dbReference type="EC" id="3.4.24.84" evidence="11"/>
<dbReference type="EMBL" id="CP000667">
    <property type="protein sequence ID" value="ABP55717.1"/>
    <property type="molecule type" value="Genomic_DNA"/>
</dbReference>
<evidence type="ECO:0000256" key="2">
    <source>
        <dbReference type="ARBA" id="ARBA00022723"/>
    </source>
</evidence>
<feature type="domain" description="CAAX prenyl protease 1 N-terminal" evidence="10">
    <location>
        <begin position="154"/>
        <end position="280"/>
    </location>
</feature>
<evidence type="ECO:0000259" key="10">
    <source>
        <dbReference type="Pfam" id="PF16491"/>
    </source>
</evidence>
<evidence type="ECO:0000256" key="7">
    <source>
        <dbReference type="PIRSR" id="PIRSR627057-2"/>
    </source>
</evidence>
<dbReference type="InterPro" id="IPR027057">
    <property type="entry name" value="CAXX_Prtase_1"/>
</dbReference>
<keyword evidence="8" id="KW-0812">Transmembrane</keyword>
<keyword evidence="2 7" id="KW-0479">Metal-binding</keyword>
<keyword evidence="3 11" id="KW-0378">Hydrolase</keyword>
<evidence type="ECO:0000313" key="12">
    <source>
        <dbReference type="Proteomes" id="UP000000235"/>
    </source>
</evidence>
<dbReference type="InterPro" id="IPR032456">
    <property type="entry name" value="Peptidase_M48_N"/>
</dbReference>
<keyword evidence="8" id="KW-1133">Transmembrane helix</keyword>
<evidence type="ECO:0000313" key="11">
    <source>
        <dbReference type="EMBL" id="ABP55717.1"/>
    </source>
</evidence>
<keyword evidence="4 7" id="KW-0862">Zinc</keyword>
<dbReference type="Gene3D" id="3.30.2010.10">
    <property type="entry name" value="Metalloproteases ('zincins'), catalytic domain"/>
    <property type="match status" value="1"/>
</dbReference>
<feature type="binding site" evidence="7">
    <location>
        <position position="431"/>
    </location>
    <ligand>
        <name>Zn(2+)</name>
        <dbReference type="ChEBI" id="CHEBI:29105"/>
        <note>catalytic</note>
    </ligand>
</feature>
<evidence type="ECO:0000256" key="6">
    <source>
        <dbReference type="PIRSR" id="PIRSR627057-1"/>
    </source>
</evidence>
<dbReference type="Pfam" id="PF01435">
    <property type="entry name" value="Peptidase_M48"/>
    <property type="match status" value="1"/>
</dbReference>
<feature type="active site" description="Proton donor" evidence="6">
    <location>
        <position position="435"/>
    </location>
</feature>
<feature type="transmembrane region" description="Helical" evidence="8">
    <location>
        <begin position="140"/>
        <end position="159"/>
    </location>
</feature>
<feature type="transmembrane region" description="Helical" evidence="8">
    <location>
        <begin position="404"/>
        <end position="426"/>
    </location>
</feature>
<feature type="transmembrane region" description="Helical" evidence="8">
    <location>
        <begin position="82"/>
        <end position="104"/>
    </location>
</feature>
<feature type="binding site" evidence="7">
    <location>
        <position position="353"/>
    </location>
    <ligand>
        <name>Zn(2+)</name>
        <dbReference type="ChEBI" id="CHEBI:29105"/>
        <note>catalytic</note>
    </ligand>
</feature>
<evidence type="ECO:0000256" key="8">
    <source>
        <dbReference type="SAM" id="Phobius"/>
    </source>
</evidence>
<dbReference type="HOGENOM" id="CLU_025947_1_1_11"/>
<feature type="transmembrane region" description="Helical" evidence="8">
    <location>
        <begin position="250"/>
        <end position="274"/>
    </location>
</feature>
<dbReference type="CDD" id="cd07343">
    <property type="entry name" value="M48A_Zmpste24p_like"/>
    <property type="match status" value="1"/>
</dbReference>
<reference evidence="12" key="1">
    <citation type="journal article" date="2007" name="Proc. Natl. Acad. Sci. U.S.A.">
        <title>Genome sequencing reveals complex secondary metabolome in the marine actinomycete Salinispora tropica.</title>
        <authorList>
            <person name="Udwary D.W."/>
            <person name="Zeigler L."/>
            <person name="Asolkar R.N."/>
            <person name="Singan V."/>
            <person name="Lapidus A."/>
            <person name="Fenical W."/>
            <person name="Jensen P.R."/>
            <person name="Moore B.S."/>
        </authorList>
    </citation>
    <scope>NUCLEOTIDE SEQUENCE [LARGE SCALE GENOMIC DNA]</scope>
    <source>
        <strain evidence="12">ATCC BAA-916 / DSM 44818 / CNB-440</strain>
    </source>
</reference>
<evidence type="ECO:0000256" key="4">
    <source>
        <dbReference type="ARBA" id="ARBA00022833"/>
    </source>
</evidence>
<keyword evidence="1" id="KW-0645">Protease</keyword>
<dbReference type="Pfam" id="PF16491">
    <property type="entry name" value="Peptidase_M48_N"/>
    <property type="match status" value="1"/>
</dbReference>
<evidence type="ECO:0000256" key="1">
    <source>
        <dbReference type="ARBA" id="ARBA00022670"/>
    </source>
</evidence>
<name>A4X9X7_SALTO</name>